<evidence type="ECO:0000256" key="1">
    <source>
        <dbReference type="ARBA" id="ARBA00022737"/>
    </source>
</evidence>
<reference evidence="5 6" key="1">
    <citation type="submission" date="2011-07" db="EMBL/GenBank/DDBJ databases">
        <authorList>
            <person name="Coyne R."/>
            <person name="Brami D."/>
            <person name="Johnson J."/>
            <person name="Hostetler J."/>
            <person name="Hannick L."/>
            <person name="Clark T."/>
            <person name="Cassidy-Hanley D."/>
            <person name="Inman J."/>
        </authorList>
    </citation>
    <scope>NUCLEOTIDE SEQUENCE [LARGE SCALE GENOMIC DNA]</scope>
    <source>
        <strain evidence="5 6">G5</strain>
    </source>
</reference>
<evidence type="ECO:0000313" key="5">
    <source>
        <dbReference type="EMBL" id="EGR33218.1"/>
    </source>
</evidence>
<dbReference type="PROSITE" id="PS00626">
    <property type="entry name" value="RCC1_2"/>
    <property type="match status" value="3"/>
</dbReference>
<dbReference type="PANTHER" id="PTHR22872">
    <property type="entry name" value="BTK-BINDING PROTEIN-RELATED"/>
    <property type="match status" value="1"/>
</dbReference>
<dbReference type="SUPFAM" id="SSF50985">
    <property type="entry name" value="RCC1/BLIP-II"/>
    <property type="match status" value="1"/>
</dbReference>
<keyword evidence="6" id="KW-1185">Reference proteome</keyword>
<feature type="repeat" description="RCC1" evidence="2">
    <location>
        <begin position="270"/>
        <end position="334"/>
    </location>
</feature>
<gene>
    <name evidence="5" type="ORF">IMG5_058940</name>
</gene>
<sequence>MNQNQNYLIDYQFSKDEYLLEDSNPYTQSQQEEQKTTFNDSLKSPNQFQQQSKQQINCYVYAWGKNEYGELSFSQTKQQFYSKPENPKNLEKIYIKQISTSQNHSSCVSSNGDLYVCGSALHGKLGLENLTMANINKFQILTALKGIKVLQVACGDYHTLALTENDQVYAWGGTLYKKVGQRGGKPGPIHQLTNKGVTYIDCGDFHSVAITNQGDIYTWGGGGQFQNKGQLGLGHMKDIEIPEQIQFFKNKKVIKVSCGQFHTMALIDDNQLYGWGAGELGELGSGKVLYFLYLLIILILKKYITINKNNYYKKDPQISDIKCGGHHTLILLNIGYVYSTGYGSYGQLGLKTTNNHCEFQLVWTLTKKKIIKIAAGWNHSLVLTDTNDVFSCGYNAWGQLGLGDEESRTLFTHISALAGKNVVEISAGGSHSWAILEQQFPEKPGNYRYPSPLRQIDQNQIIQGKSRYTSPDTSALKDVQKKENVDNIKKGPQFEFEKILQVIYTEVDMCHRFIRFDLLDNNKQNLNNLLQEYMNELKQYEGNCILYSKYQQDEAIFDENNNQINANKECLNKSFTFMIISDPFKNKEFQENNTNFINTNCHMKSLSIGDSILIKESDLIGKNEKEVKLCYWFTLFVQMFKSLTSRMKFIELRPQSFIKQ</sequence>
<feature type="domain" description="RCC1-like" evidence="4">
    <location>
        <begin position="140"/>
        <end position="437"/>
    </location>
</feature>
<evidence type="ECO:0000256" key="2">
    <source>
        <dbReference type="PROSITE-ProRule" id="PRU00235"/>
    </source>
</evidence>
<keyword evidence="3" id="KW-0175">Coiled coil</keyword>
<dbReference type="Proteomes" id="UP000008983">
    <property type="component" value="Unassembled WGS sequence"/>
</dbReference>
<dbReference type="AlphaFoldDB" id="G0QNI4"/>
<accession>G0QNI4</accession>
<dbReference type="PROSITE" id="PS50012">
    <property type="entry name" value="RCC1_3"/>
    <property type="match status" value="7"/>
</dbReference>
<dbReference type="Pfam" id="PF25390">
    <property type="entry name" value="WD40_RLD"/>
    <property type="match status" value="1"/>
</dbReference>
<dbReference type="eggNOG" id="KOG1426">
    <property type="taxonomic scope" value="Eukaryota"/>
</dbReference>
<dbReference type="InterPro" id="IPR000408">
    <property type="entry name" value="Reg_chr_condens"/>
</dbReference>
<protein>
    <recommendedName>
        <fullName evidence="4">RCC1-like domain-containing protein</fullName>
    </recommendedName>
</protein>
<feature type="repeat" description="RCC1" evidence="2">
    <location>
        <begin position="112"/>
        <end position="165"/>
    </location>
</feature>
<name>G0QNI4_ICHMU</name>
<dbReference type="RefSeq" id="XP_004037204.1">
    <property type="nucleotide sequence ID" value="XM_004037156.1"/>
</dbReference>
<evidence type="ECO:0000313" key="6">
    <source>
        <dbReference type="Proteomes" id="UP000008983"/>
    </source>
</evidence>
<dbReference type="InParanoid" id="G0QNI4"/>
<dbReference type="OMA" id="IMMIMDL"/>
<dbReference type="OrthoDB" id="10256179at2759"/>
<feature type="coiled-coil region" evidence="3">
    <location>
        <begin position="516"/>
        <end position="543"/>
    </location>
</feature>
<dbReference type="InterPro" id="IPR058923">
    <property type="entry name" value="RCC1-like_dom"/>
</dbReference>
<dbReference type="Gene3D" id="2.130.10.30">
    <property type="entry name" value="Regulator of chromosome condensation 1/beta-lactamase-inhibitor protein II"/>
    <property type="match status" value="2"/>
</dbReference>
<feature type="repeat" description="RCC1" evidence="2">
    <location>
        <begin position="387"/>
        <end position="438"/>
    </location>
</feature>
<dbReference type="InterPro" id="IPR051625">
    <property type="entry name" value="Signaling_Regulatory_Domain"/>
</dbReference>
<proteinExistence type="predicted"/>
<organism evidence="5 6">
    <name type="scientific">Ichthyophthirius multifiliis</name>
    <name type="common">White spot disease agent</name>
    <name type="synonym">Ich</name>
    <dbReference type="NCBI Taxonomy" id="5932"/>
    <lineage>
        <taxon>Eukaryota</taxon>
        <taxon>Sar</taxon>
        <taxon>Alveolata</taxon>
        <taxon>Ciliophora</taxon>
        <taxon>Intramacronucleata</taxon>
        <taxon>Oligohymenophorea</taxon>
        <taxon>Hymenostomatida</taxon>
        <taxon>Ophryoglenina</taxon>
        <taxon>Ichthyophthirius</taxon>
    </lineage>
</organism>
<dbReference type="InterPro" id="IPR009091">
    <property type="entry name" value="RCC1/BLIP-II"/>
</dbReference>
<keyword evidence="1" id="KW-0677">Repeat</keyword>
<feature type="repeat" description="RCC1" evidence="2">
    <location>
        <begin position="335"/>
        <end position="386"/>
    </location>
</feature>
<dbReference type="STRING" id="857967.G0QNI4"/>
<dbReference type="GeneID" id="14909391"/>
<feature type="repeat" description="RCC1" evidence="2">
    <location>
        <begin position="214"/>
        <end position="269"/>
    </location>
</feature>
<dbReference type="EMBL" id="GL983490">
    <property type="protein sequence ID" value="EGR33218.1"/>
    <property type="molecule type" value="Genomic_DNA"/>
</dbReference>
<feature type="repeat" description="RCC1" evidence="2">
    <location>
        <begin position="58"/>
        <end position="111"/>
    </location>
</feature>
<evidence type="ECO:0000259" key="4">
    <source>
        <dbReference type="Pfam" id="PF25390"/>
    </source>
</evidence>
<evidence type="ECO:0000256" key="3">
    <source>
        <dbReference type="SAM" id="Coils"/>
    </source>
</evidence>
<feature type="repeat" description="RCC1" evidence="2">
    <location>
        <begin position="166"/>
        <end position="213"/>
    </location>
</feature>
<dbReference type="Pfam" id="PF00415">
    <property type="entry name" value="RCC1"/>
    <property type="match status" value="1"/>
</dbReference>
<dbReference type="PRINTS" id="PR00633">
    <property type="entry name" value="RCCNDNSATION"/>
</dbReference>